<name>A0AA90Y073_9GAMM</name>
<organism evidence="2 3">
    <name type="scientific">Yersinia massiliensis</name>
    <dbReference type="NCBI Taxonomy" id="419257"/>
    <lineage>
        <taxon>Bacteria</taxon>
        <taxon>Pseudomonadati</taxon>
        <taxon>Pseudomonadota</taxon>
        <taxon>Gammaproteobacteria</taxon>
        <taxon>Enterobacterales</taxon>
        <taxon>Yersiniaceae</taxon>
        <taxon>Yersinia</taxon>
    </lineage>
</organism>
<dbReference type="AlphaFoldDB" id="A0AA90Y073"/>
<evidence type="ECO:0000313" key="3">
    <source>
        <dbReference type="Proteomes" id="UP000698240"/>
    </source>
</evidence>
<dbReference type="InterPro" id="IPR036597">
    <property type="entry name" value="Fido-like_dom_sf"/>
</dbReference>
<dbReference type="Pfam" id="PF02661">
    <property type="entry name" value="Fic"/>
    <property type="match status" value="1"/>
</dbReference>
<dbReference type="Proteomes" id="UP000698240">
    <property type="component" value="Unassembled WGS sequence"/>
</dbReference>
<dbReference type="RefSeq" id="WP_049610048.1">
    <property type="nucleotide sequence ID" value="NZ_CAUPYG010000053.1"/>
</dbReference>
<dbReference type="InterPro" id="IPR006440">
    <property type="entry name" value="Doc"/>
</dbReference>
<dbReference type="EMBL" id="JAASAN010000006">
    <property type="protein sequence ID" value="NIL27918.1"/>
    <property type="molecule type" value="Genomic_DNA"/>
</dbReference>
<dbReference type="SUPFAM" id="SSF140931">
    <property type="entry name" value="Fic-like"/>
    <property type="match status" value="1"/>
</dbReference>
<dbReference type="GO" id="GO:0016301">
    <property type="term" value="F:kinase activity"/>
    <property type="evidence" value="ECO:0007669"/>
    <property type="project" value="InterPro"/>
</dbReference>
<proteinExistence type="predicted"/>
<sequence>MMWISAQEVIAFHDRILQRLPGVTGIPDPGRAEALIYRVQNRTHYEGVTDVFELGATYWVAIARGHIFNDGNKRTAFFVTMAFLYRNGIRIRDTDNSLENLTVAAATGEKTVDQLAQHLRDLVEHTNQIR</sequence>
<dbReference type="PANTHER" id="PTHR39426">
    <property type="entry name" value="HOMOLOGY TO DEATH-ON-CURING PROTEIN OF PHAGE P1"/>
    <property type="match status" value="1"/>
</dbReference>
<evidence type="ECO:0000313" key="2">
    <source>
        <dbReference type="EMBL" id="NIL27918.1"/>
    </source>
</evidence>
<dbReference type="NCBIfam" id="TIGR01550">
    <property type="entry name" value="DOC_P1"/>
    <property type="match status" value="1"/>
</dbReference>
<evidence type="ECO:0000259" key="1">
    <source>
        <dbReference type="PROSITE" id="PS51459"/>
    </source>
</evidence>
<dbReference type="PIRSF" id="PIRSF018297">
    <property type="entry name" value="Doc"/>
    <property type="match status" value="1"/>
</dbReference>
<dbReference type="InterPro" id="IPR003812">
    <property type="entry name" value="Fido"/>
</dbReference>
<feature type="domain" description="Fido" evidence="1">
    <location>
        <begin position="4"/>
        <end position="125"/>
    </location>
</feature>
<accession>A0AA90Y073</accession>
<dbReference type="Gene3D" id="1.20.120.1870">
    <property type="entry name" value="Fic/DOC protein, Fido domain"/>
    <property type="match status" value="1"/>
</dbReference>
<reference evidence="2" key="1">
    <citation type="submission" date="2020-03" db="EMBL/GenBank/DDBJ databases">
        <authorList>
            <person name="Kislichkina A."/>
            <person name="Dentovskaya S."/>
            <person name="Shaikhutdinov R."/>
            <person name="Ivanov S."/>
            <person name="Sizova A."/>
            <person name="Solomentsev V."/>
            <person name="Bogun A."/>
        </authorList>
    </citation>
    <scope>NUCLEOTIDE SEQUENCE</scope>
    <source>
        <strain evidence="2">SCPM-O-B-8025</strain>
    </source>
</reference>
<gene>
    <name evidence="2" type="ORF">HB980_15360</name>
</gene>
<protein>
    <submittedName>
        <fullName evidence="2">Type II toxin-antitoxin system death-on-curing family toxin</fullName>
    </submittedName>
</protein>
<dbReference type="PANTHER" id="PTHR39426:SF1">
    <property type="entry name" value="HOMOLOGY TO DEATH-ON-CURING PROTEIN OF PHAGE P1"/>
    <property type="match status" value="1"/>
</dbReference>
<dbReference type="PROSITE" id="PS51459">
    <property type="entry name" value="FIDO"/>
    <property type="match status" value="1"/>
</dbReference>
<comment type="caution">
    <text evidence="2">The sequence shown here is derived from an EMBL/GenBank/DDBJ whole genome shotgun (WGS) entry which is preliminary data.</text>
</comment>
<dbReference type="InterPro" id="IPR053737">
    <property type="entry name" value="Type_II_TA_Toxin"/>
</dbReference>